<reference evidence="2" key="2">
    <citation type="journal article" date="2015" name="Fish Shellfish Immunol.">
        <title>Early steps in the European eel (Anguilla anguilla)-Vibrio vulnificus interaction in the gills: Role of the RtxA13 toxin.</title>
        <authorList>
            <person name="Callol A."/>
            <person name="Pajuelo D."/>
            <person name="Ebbesson L."/>
            <person name="Teles M."/>
            <person name="MacKenzie S."/>
            <person name="Amaro C."/>
        </authorList>
    </citation>
    <scope>NUCLEOTIDE SEQUENCE</scope>
</reference>
<organism evidence="2">
    <name type="scientific">Anguilla anguilla</name>
    <name type="common">European freshwater eel</name>
    <name type="synonym">Muraena anguilla</name>
    <dbReference type="NCBI Taxonomy" id="7936"/>
    <lineage>
        <taxon>Eukaryota</taxon>
        <taxon>Metazoa</taxon>
        <taxon>Chordata</taxon>
        <taxon>Craniata</taxon>
        <taxon>Vertebrata</taxon>
        <taxon>Euteleostomi</taxon>
        <taxon>Actinopterygii</taxon>
        <taxon>Neopterygii</taxon>
        <taxon>Teleostei</taxon>
        <taxon>Anguilliformes</taxon>
        <taxon>Anguillidae</taxon>
        <taxon>Anguilla</taxon>
    </lineage>
</organism>
<sequence>MPNSKVHLQESICIVVSSLQSDLEFGIVSLLMLLFQLAYRCWLCRLFVQLENMLQCLKFINKL</sequence>
<keyword evidence="1" id="KW-1133">Transmembrane helix</keyword>
<name>A0A0E9PFM0_ANGAN</name>
<dbReference type="AlphaFoldDB" id="A0A0E9PFM0"/>
<evidence type="ECO:0000313" key="2">
    <source>
        <dbReference type="EMBL" id="JAH03314.1"/>
    </source>
</evidence>
<feature type="transmembrane region" description="Helical" evidence="1">
    <location>
        <begin position="25"/>
        <end position="48"/>
    </location>
</feature>
<proteinExistence type="predicted"/>
<keyword evidence="1" id="KW-0812">Transmembrane</keyword>
<evidence type="ECO:0000256" key="1">
    <source>
        <dbReference type="SAM" id="Phobius"/>
    </source>
</evidence>
<accession>A0A0E9PFM0</accession>
<keyword evidence="1" id="KW-0472">Membrane</keyword>
<protein>
    <submittedName>
        <fullName evidence="2">Uncharacterized protein</fullName>
    </submittedName>
</protein>
<reference evidence="2" key="1">
    <citation type="submission" date="2014-11" db="EMBL/GenBank/DDBJ databases">
        <authorList>
            <person name="Amaro Gonzalez C."/>
        </authorList>
    </citation>
    <scope>NUCLEOTIDE SEQUENCE</scope>
</reference>
<dbReference type="EMBL" id="GBXM01105263">
    <property type="protein sequence ID" value="JAH03314.1"/>
    <property type="molecule type" value="Transcribed_RNA"/>
</dbReference>